<feature type="region of interest" description="Disordered" evidence="11">
    <location>
        <begin position="1"/>
        <end position="24"/>
    </location>
</feature>
<evidence type="ECO:0000256" key="8">
    <source>
        <dbReference type="ARBA" id="ARBA00023086"/>
    </source>
</evidence>
<protein>
    <submittedName>
        <fullName evidence="12">Nucleocapsid protein</fullName>
    </submittedName>
</protein>
<sequence>MASQGTKRSYEQMETGGERQDATEIRASVGRMKEQLLWQHSAGTMKDGHPTCEQKL</sequence>
<dbReference type="GO" id="GO:1990904">
    <property type="term" value="C:ribonucleoprotein complex"/>
    <property type="evidence" value="ECO:0007669"/>
    <property type="project" value="UniProtKB-KW"/>
</dbReference>
<evidence type="ECO:0000256" key="2">
    <source>
        <dbReference type="ARBA" id="ARBA00022524"/>
    </source>
</evidence>
<dbReference type="GO" id="GO:0075732">
    <property type="term" value="P:viral penetration into host nucleus"/>
    <property type="evidence" value="ECO:0007669"/>
    <property type="project" value="UniProtKB-KW"/>
</dbReference>
<evidence type="ECO:0000256" key="9">
    <source>
        <dbReference type="ARBA" id="ARBA00023274"/>
    </source>
</evidence>
<name>A0A023ITM5_9INFA</name>
<keyword evidence="6" id="KW-0946">Virion</keyword>
<evidence type="ECO:0000256" key="6">
    <source>
        <dbReference type="ARBA" id="ARBA00022844"/>
    </source>
</evidence>
<keyword evidence="8 12" id="KW-0543">Viral nucleoprotein</keyword>
<evidence type="ECO:0000256" key="11">
    <source>
        <dbReference type="SAM" id="MobiDB-lite"/>
    </source>
</evidence>
<dbReference type="GO" id="GO:0046718">
    <property type="term" value="P:symbiont entry into host cell"/>
    <property type="evidence" value="ECO:0007669"/>
    <property type="project" value="UniProtKB-KW"/>
</dbReference>
<keyword evidence="4" id="KW-1048">Host nucleus</keyword>
<keyword evidence="7" id="KW-0694">RNA-binding</keyword>
<keyword evidence="9" id="KW-0687">Ribonucleoprotein</keyword>
<keyword evidence="10" id="KW-1160">Virus entry into host cell</keyword>
<dbReference type="EMBL" id="KF746666">
    <property type="protein sequence ID" value="AHA38600.1"/>
    <property type="molecule type" value="Viral_cRNA"/>
</dbReference>
<gene>
    <name evidence="12" type="primary">NP</name>
</gene>
<keyword evidence="3" id="KW-0167">Capsid protein</keyword>
<evidence type="ECO:0000313" key="13">
    <source>
        <dbReference type="Proteomes" id="UP000174406"/>
    </source>
</evidence>
<evidence type="ECO:0000256" key="1">
    <source>
        <dbReference type="ARBA" id="ARBA00022497"/>
    </source>
</evidence>
<dbReference type="GO" id="GO:0019029">
    <property type="term" value="C:helical viral capsid"/>
    <property type="evidence" value="ECO:0007669"/>
    <property type="project" value="UniProtKB-KW"/>
</dbReference>
<keyword evidence="5" id="KW-0945">Host-virus interaction</keyword>
<dbReference type="GO" id="GO:0043657">
    <property type="term" value="C:host cell"/>
    <property type="evidence" value="ECO:0007669"/>
    <property type="project" value="GOC"/>
</dbReference>
<keyword evidence="1" id="KW-1139">Helical capsid protein</keyword>
<reference evidence="12 13" key="1">
    <citation type="journal article" date="2015" name="Infect. Genet. Evol.">
        <title>Molecular genetic analysis of the Influenza A(H1N1)pdm09 virus from lethal and recovered cases in Russia from 2009 to 2014: Deletions in the nucleoprotein.</title>
        <authorList>
            <person name="Yatsyshina S."/>
            <person name="Renteeva A."/>
            <person name="Deviatkin A."/>
            <person name="Vorobyeva N."/>
            <person name="Minenko A."/>
            <person name="Valdokhina A."/>
            <person name="Elkina M."/>
            <person name="Kuleshov K."/>
            <person name="Shipulin G."/>
        </authorList>
    </citation>
    <scope>NUCLEOTIDE SEQUENCE [LARGE SCALE GENOMIC DNA]</scope>
    <source>
        <strain evidence="12">A/Kazan/CRIE-01/2012</strain>
    </source>
</reference>
<organism evidence="12 13">
    <name type="scientific">Influenza A virus</name>
    <name type="common">A/Kazan/CRIE-01/2012(H1N1)</name>
    <dbReference type="NCBI Taxonomy" id="1331499"/>
    <lineage>
        <taxon>Viruses</taxon>
        <taxon>Riboviria</taxon>
        <taxon>Orthornavirae</taxon>
        <taxon>Negarnaviricota</taxon>
        <taxon>Polyploviricotina</taxon>
        <taxon>Insthoviricetes</taxon>
        <taxon>Articulavirales</taxon>
        <taxon>Orthomyxoviridae</taxon>
        <taxon>Alphainfluenzavirus</taxon>
        <taxon>Alphainfluenzavirus influenzae</taxon>
        <taxon>Influenza A virus</taxon>
    </lineage>
</organism>
<dbReference type="InterPro" id="IPR002141">
    <property type="entry name" value="Flu_NP"/>
</dbReference>
<dbReference type="GO" id="GO:0005198">
    <property type="term" value="F:structural molecule activity"/>
    <property type="evidence" value="ECO:0007669"/>
    <property type="project" value="InterPro"/>
</dbReference>
<dbReference type="Pfam" id="PF00506">
    <property type="entry name" value="Flu_NP"/>
    <property type="match status" value="1"/>
</dbReference>
<keyword evidence="2" id="KW-1163">Viral penetration into host nucleus</keyword>
<evidence type="ECO:0000256" key="7">
    <source>
        <dbReference type="ARBA" id="ARBA00022884"/>
    </source>
</evidence>
<evidence type="ECO:0000256" key="4">
    <source>
        <dbReference type="ARBA" id="ARBA00022562"/>
    </source>
</evidence>
<feature type="compositionally biased region" description="Basic and acidic residues" evidence="11">
    <location>
        <begin position="8"/>
        <end position="24"/>
    </location>
</feature>
<proteinExistence type="predicted"/>
<evidence type="ECO:0000256" key="3">
    <source>
        <dbReference type="ARBA" id="ARBA00022561"/>
    </source>
</evidence>
<evidence type="ECO:0000313" key="12">
    <source>
        <dbReference type="EMBL" id="AHA38600.1"/>
    </source>
</evidence>
<evidence type="ECO:0000256" key="10">
    <source>
        <dbReference type="ARBA" id="ARBA00023296"/>
    </source>
</evidence>
<dbReference type="Proteomes" id="UP000174406">
    <property type="component" value="Genome"/>
</dbReference>
<dbReference type="GO" id="GO:0019013">
    <property type="term" value="C:viral nucleocapsid"/>
    <property type="evidence" value="ECO:0007669"/>
    <property type="project" value="UniProtKB-KW"/>
</dbReference>
<dbReference type="GO" id="GO:0003723">
    <property type="term" value="F:RNA binding"/>
    <property type="evidence" value="ECO:0007669"/>
    <property type="project" value="UniProtKB-KW"/>
</dbReference>
<evidence type="ECO:0000256" key="5">
    <source>
        <dbReference type="ARBA" id="ARBA00022581"/>
    </source>
</evidence>
<accession>A0A023ITM5</accession>